<dbReference type="Proteomes" id="UP000178129">
    <property type="component" value="Unassembled WGS sequence"/>
</dbReference>
<feature type="transmembrane region" description="Helical" evidence="1">
    <location>
        <begin position="31"/>
        <end position="50"/>
    </location>
</feature>
<evidence type="ECO:0000313" key="2">
    <source>
        <dbReference type="EMBL" id="CZT10607.1"/>
    </source>
</evidence>
<keyword evidence="3" id="KW-1185">Reference proteome</keyword>
<evidence type="ECO:0000313" key="3">
    <source>
        <dbReference type="Proteomes" id="UP000178129"/>
    </source>
</evidence>
<keyword evidence="1" id="KW-0472">Membrane</keyword>
<dbReference type="EMBL" id="FJUW01000056">
    <property type="protein sequence ID" value="CZT10607.1"/>
    <property type="molecule type" value="Genomic_DNA"/>
</dbReference>
<comment type="caution">
    <text evidence="2">The sequence shown here is derived from an EMBL/GenBank/DDBJ whole genome shotgun (WGS) entry which is preliminary data.</text>
</comment>
<keyword evidence="1" id="KW-1133">Transmembrane helix</keyword>
<sequence length="223" mass="25885">MSFSLREELGVLRLKNSGIYRLFVFSRVPRAFLRVLLVSIRLLLLPYLYYPIINNLSKTSFLNYDYSDSVIKATEASCLIELNITDHFKLVNINYLKSKKYSRQPYLLIRFDSSYSKEEIPSTSYRLLEPNYKSTAITPKSVRVKDRKRTNTKQSLLKDIKAKRALKKGSSDIGSESKVKILTIISIRPRPSLKKRDRSNNISRASTISLISLSYKSYNYILY</sequence>
<dbReference type="AlphaFoldDB" id="A0A1E1LJC4"/>
<evidence type="ECO:0000256" key="1">
    <source>
        <dbReference type="SAM" id="Phobius"/>
    </source>
</evidence>
<protein>
    <submittedName>
        <fullName evidence="2">Uncharacterized protein</fullName>
    </submittedName>
</protein>
<name>A0A1E1LJC4_9HELO</name>
<accession>A0A1E1LJC4</accession>
<proteinExistence type="predicted"/>
<organism evidence="2 3">
    <name type="scientific">Rhynchosporium graminicola</name>
    <dbReference type="NCBI Taxonomy" id="2792576"/>
    <lineage>
        <taxon>Eukaryota</taxon>
        <taxon>Fungi</taxon>
        <taxon>Dikarya</taxon>
        <taxon>Ascomycota</taxon>
        <taxon>Pezizomycotina</taxon>
        <taxon>Leotiomycetes</taxon>
        <taxon>Helotiales</taxon>
        <taxon>Ploettnerulaceae</taxon>
        <taxon>Rhynchosporium</taxon>
    </lineage>
</organism>
<gene>
    <name evidence="2" type="ORF">RCO7_14045</name>
</gene>
<dbReference type="InParanoid" id="A0A1E1LJC4"/>
<reference evidence="3" key="1">
    <citation type="submission" date="2016-03" db="EMBL/GenBank/DDBJ databases">
        <authorList>
            <person name="Ploux O."/>
        </authorList>
    </citation>
    <scope>NUCLEOTIDE SEQUENCE [LARGE SCALE GENOMIC DNA]</scope>
    <source>
        <strain evidence="3">UK7</strain>
    </source>
</reference>
<keyword evidence="1" id="KW-0812">Transmembrane</keyword>